<reference evidence="3 4" key="1">
    <citation type="submission" date="2020-06" db="EMBL/GenBank/DDBJ databases">
        <authorList>
            <person name="Li R."/>
            <person name="Bekaert M."/>
        </authorList>
    </citation>
    <scope>NUCLEOTIDE SEQUENCE [LARGE SCALE GENOMIC DNA]</scope>
    <source>
        <strain evidence="4">wild</strain>
    </source>
</reference>
<dbReference type="PROSITE" id="PS50157">
    <property type="entry name" value="ZINC_FINGER_C2H2_2"/>
    <property type="match status" value="2"/>
</dbReference>
<keyword evidence="1" id="KW-0479">Metal-binding</keyword>
<dbReference type="PROSITE" id="PS00028">
    <property type="entry name" value="ZINC_FINGER_C2H2_1"/>
    <property type="match status" value="1"/>
</dbReference>
<evidence type="ECO:0000259" key="2">
    <source>
        <dbReference type="PROSITE" id="PS50157"/>
    </source>
</evidence>
<name>A0A6J8E5H4_MYTCO</name>
<evidence type="ECO:0000256" key="1">
    <source>
        <dbReference type="PROSITE-ProRule" id="PRU00042"/>
    </source>
</evidence>
<feature type="domain" description="C2H2-type" evidence="2">
    <location>
        <begin position="61"/>
        <end position="83"/>
    </location>
</feature>
<keyword evidence="4" id="KW-1185">Reference proteome</keyword>
<organism evidence="3 4">
    <name type="scientific">Mytilus coruscus</name>
    <name type="common">Sea mussel</name>
    <dbReference type="NCBI Taxonomy" id="42192"/>
    <lineage>
        <taxon>Eukaryota</taxon>
        <taxon>Metazoa</taxon>
        <taxon>Spiralia</taxon>
        <taxon>Lophotrochozoa</taxon>
        <taxon>Mollusca</taxon>
        <taxon>Bivalvia</taxon>
        <taxon>Autobranchia</taxon>
        <taxon>Pteriomorphia</taxon>
        <taxon>Mytilida</taxon>
        <taxon>Mytiloidea</taxon>
        <taxon>Mytilidae</taxon>
        <taxon>Mytilinae</taxon>
        <taxon>Mytilus</taxon>
    </lineage>
</organism>
<dbReference type="SUPFAM" id="SSF57667">
    <property type="entry name" value="beta-beta-alpha zinc fingers"/>
    <property type="match status" value="1"/>
</dbReference>
<feature type="domain" description="C2H2-type" evidence="2">
    <location>
        <begin position="87"/>
        <end position="107"/>
    </location>
</feature>
<accession>A0A6J8E5H4</accession>
<keyword evidence="1" id="KW-0863">Zinc-finger</keyword>
<evidence type="ECO:0000313" key="4">
    <source>
        <dbReference type="Proteomes" id="UP000507470"/>
    </source>
</evidence>
<dbReference type="OrthoDB" id="3069995at2759"/>
<dbReference type="Proteomes" id="UP000507470">
    <property type="component" value="Unassembled WGS sequence"/>
</dbReference>
<dbReference type="PANTHER" id="PTHR31511">
    <property type="entry name" value="PROTEIN CBG23764"/>
    <property type="match status" value="1"/>
</dbReference>
<dbReference type="InterPro" id="IPR013087">
    <property type="entry name" value="Znf_C2H2_type"/>
</dbReference>
<proteinExistence type="predicted"/>
<sequence>MDPSADRFLEWLLEKYPERDERMTSELQTLKRKLKEFNESDDDELVQELERVENKKPKLEYSCDICGQQFHQKYNKNQHMKSHFATFVCGKCGKSFSRDNTRKTHEKNDFFAETKIEVQQELKARREKIRDIKWYLNVRVEMERNIDDGRKEKVTPHFRSKAYTSLENDDNEHNLNDAFQKMNASLEEFIHKGSNWVVKKIIEFRDFHKSMRVGFTIYADFEALARKVDTCLPNPNTSSTTHQTKFDACGYAYQVICTNNNYTKPPVVFRGYNAVEHFFESMFKEEEYIQSIYGDIEPLIMTDETENLFKKTTNCYMCNCMFTDNLIKVRDHSHIGVSGDKNSTNYSNYRGAACVPIKEFIGLRPKMYSLVYDVGDDCREKRTAKGIAKCAVEKQIRHLHYKQCLFHNRMTLNDMNLIRSDNHILFINKVRKTGLCNFDDKRFWKNLVQSYAYGHYKIPFVQKCCNVYC</sequence>
<dbReference type="SMART" id="SM00355">
    <property type="entry name" value="ZnF_C2H2"/>
    <property type="match status" value="2"/>
</dbReference>
<dbReference type="EMBL" id="CACVKT020008486">
    <property type="protein sequence ID" value="CAC5415720.1"/>
    <property type="molecule type" value="Genomic_DNA"/>
</dbReference>
<dbReference type="Gene3D" id="3.30.160.60">
    <property type="entry name" value="Classic Zinc Finger"/>
    <property type="match status" value="1"/>
</dbReference>
<evidence type="ECO:0000313" key="3">
    <source>
        <dbReference type="EMBL" id="CAC5415720.1"/>
    </source>
</evidence>
<protein>
    <recommendedName>
        <fullName evidence="2">C2H2-type domain-containing protein</fullName>
    </recommendedName>
</protein>
<keyword evidence="1" id="KW-0862">Zinc</keyword>
<dbReference type="PANTHER" id="PTHR31511:SF12">
    <property type="entry name" value="RHO TERMINATION FACTOR N-TERMINAL DOMAIN-CONTAINING PROTEIN"/>
    <property type="match status" value="1"/>
</dbReference>
<dbReference type="InterPro" id="IPR036236">
    <property type="entry name" value="Znf_C2H2_sf"/>
</dbReference>
<gene>
    <name evidence="3" type="ORF">MCOR_48400</name>
</gene>
<dbReference type="GO" id="GO:0008270">
    <property type="term" value="F:zinc ion binding"/>
    <property type="evidence" value="ECO:0007669"/>
    <property type="project" value="UniProtKB-KW"/>
</dbReference>
<dbReference type="AlphaFoldDB" id="A0A6J8E5H4"/>